<name>A0ABT0WFC8_9BACI</name>
<protein>
    <submittedName>
        <fullName evidence="1">Uncharacterized protein</fullName>
    </submittedName>
</protein>
<keyword evidence="2" id="KW-1185">Reference proteome</keyword>
<evidence type="ECO:0000313" key="1">
    <source>
        <dbReference type="EMBL" id="MCM2534755.1"/>
    </source>
</evidence>
<evidence type="ECO:0000313" key="2">
    <source>
        <dbReference type="Proteomes" id="UP001523262"/>
    </source>
</evidence>
<organism evidence="1 2">
    <name type="scientific">Neobacillus pocheonensis</name>
    <dbReference type="NCBI Taxonomy" id="363869"/>
    <lineage>
        <taxon>Bacteria</taxon>
        <taxon>Bacillati</taxon>
        <taxon>Bacillota</taxon>
        <taxon>Bacilli</taxon>
        <taxon>Bacillales</taxon>
        <taxon>Bacillaceae</taxon>
        <taxon>Neobacillus</taxon>
    </lineage>
</organism>
<gene>
    <name evidence="1" type="ORF">NDK43_23435</name>
</gene>
<comment type="caution">
    <text evidence="1">The sequence shown here is derived from an EMBL/GenBank/DDBJ whole genome shotgun (WGS) entry which is preliminary data.</text>
</comment>
<proteinExistence type="predicted"/>
<dbReference type="EMBL" id="JAMQCR010000002">
    <property type="protein sequence ID" value="MCM2534755.1"/>
    <property type="molecule type" value="Genomic_DNA"/>
</dbReference>
<sequence>MKTCPYCGSHIERMDHQYYYCDFCCMNIDIRIIKENHERLEVRFRDFVLTAYIGVPSGKCGFTTLRKSKYKKPNFSMF</sequence>
<accession>A0ABT0WFC8</accession>
<dbReference type="Proteomes" id="UP001523262">
    <property type="component" value="Unassembled WGS sequence"/>
</dbReference>
<reference evidence="1 2" key="1">
    <citation type="submission" date="2022-06" db="EMBL/GenBank/DDBJ databases">
        <authorList>
            <person name="Jeon C.O."/>
        </authorList>
    </citation>
    <scope>NUCLEOTIDE SEQUENCE [LARGE SCALE GENOMIC DNA]</scope>
    <source>
        <strain evidence="1 2">KCTC 13943</strain>
    </source>
</reference>